<sequence>MARLNKDNLAQINWDYFQSLGKERLVAVAANLHQLAVEPWQRWEQNSKNSYPAPCSDNPDNKAVLEQKQQSNDTKVQSDQNPTARKVLADEGVELKEHDSLIKSSLSFVITLHL</sequence>
<dbReference type="EMBL" id="CP017708">
    <property type="protein sequence ID" value="AOY84299.1"/>
    <property type="molecule type" value="Genomic_DNA"/>
</dbReference>
<dbReference type="Proteomes" id="UP000176944">
    <property type="component" value="Chromosome"/>
</dbReference>
<proteinExistence type="predicted"/>
<gene>
    <name evidence="1" type="ORF">BJP36_34625</name>
</gene>
<reference evidence="2" key="1">
    <citation type="submission" date="2016-10" db="EMBL/GenBank/DDBJ databases">
        <title>Comparative genomics uncovers the prolific and rare metabolic potential of the cyanobacterial genus Moorea.</title>
        <authorList>
            <person name="Leao T."/>
            <person name="Castelao G."/>
            <person name="Korobeynikov A."/>
            <person name="Monroe E.A."/>
            <person name="Podell S."/>
            <person name="Glukhov E."/>
            <person name="Allen E."/>
            <person name="Gerwick W.H."/>
            <person name="Gerwick L."/>
        </authorList>
    </citation>
    <scope>NUCLEOTIDE SEQUENCE [LARGE SCALE GENOMIC DNA]</scope>
    <source>
        <strain evidence="2">JHB</strain>
    </source>
</reference>
<name>A0A1D9G9H7_MOOP1</name>
<accession>A0A1D9G9H7</accession>
<evidence type="ECO:0000313" key="1">
    <source>
        <dbReference type="EMBL" id="AOY84299.1"/>
    </source>
</evidence>
<dbReference type="AlphaFoldDB" id="A0A1D9G9H7"/>
<protein>
    <submittedName>
        <fullName evidence="1">Uncharacterized protein</fullName>
    </submittedName>
</protein>
<organism evidence="1 2">
    <name type="scientific">Moorena producens (strain JHB)</name>
    <dbReference type="NCBI Taxonomy" id="1454205"/>
    <lineage>
        <taxon>Bacteria</taxon>
        <taxon>Bacillati</taxon>
        <taxon>Cyanobacteriota</taxon>
        <taxon>Cyanophyceae</taxon>
        <taxon>Coleofasciculales</taxon>
        <taxon>Coleofasciculaceae</taxon>
        <taxon>Moorena</taxon>
    </lineage>
</organism>
<evidence type="ECO:0000313" key="2">
    <source>
        <dbReference type="Proteomes" id="UP000176944"/>
    </source>
</evidence>